<sequence length="403" mass="45484">MSKRICIITQSHLCRNPRVLKEATALAAAGYSVQILTGTISADLYRQDLEAIKAYPNIKLQILFNVSVFTIASFIDRLLHRLGRLLVSHFKIESSFALAYGSTRYYKTAKSINADLYICHQEMATYIGTKLMDTGFRVAFDFEDWYSEDLLPEARAARPVQLLQKTEAIALNRGVFCTTTSNALADKLSEAYSSPRPQVIYNVFPVDLITGLPDPPGEPLKLFWFSQTIGPGRGLEQFISLCGVFQNQLEFHLLGNINEGYKRLLCSLLPKQHQLYFHHLVDEHHLACKIATFDIGLALELNTPLSRNYTITNKFFQYIQAGLPVIATETEGQYEAFARYKPGFMLRQQPTGSEIARLKKWLNDPVALSEAKNRAVEAAKCYTWKIESAKLIALIKNGLEKQS</sequence>
<dbReference type="EMBL" id="JANHOH010000001">
    <property type="protein sequence ID" value="MCQ6957291.1"/>
    <property type="molecule type" value="Genomic_DNA"/>
</dbReference>
<dbReference type="RefSeq" id="WP_256537498.1">
    <property type="nucleotide sequence ID" value="NZ_JANHOH010000001.1"/>
</dbReference>
<dbReference type="Proteomes" id="UP001204376">
    <property type="component" value="Unassembled WGS sequence"/>
</dbReference>
<proteinExistence type="predicted"/>
<evidence type="ECO:0000313" key="1">
    <source>
        <dbReference type="EMBL" id="MCQ6957291.1"/>
    </source>
</evidence>
<protein>
    <recommendedName>
        <fullName evidence="3">Glycosyltransferase</fullName>
    </recommendedName>
</protein>
<evidence type="ECO:0008006" key="3">
    <source>
        <dbReference type="Google" id="ProtNLM"/>
    </source>
</evidence>
<keyword evidence="2" id="KW-1185">Reference proteome</keyword>
<accession>A0ABT1SYZ7</accession>
<evidence type="ECO:0000313" key="2">
    <source>
        <dbReference type="Proteomes" id="UP001204376"/>
    </source>
</evidence>
<dbReference type="SUPFAM" id="SSF53756">
    <property type="entry name" value="UDP-Glycosyltransferase/glycogen phosphorylase"/>
    <property type="match status" value="1"/>
</dbReference>
<organism evidence="1 2">
    <name type="scientific">Mucilaginibacter aquariorum</name>
    <dbReference type="NCBI Taxonomy" id="2967225"/>
    <lineage>
        <taxon>Bacteria</taxon>
        <taxon>Pseudomonadati</taxon>
        <taxon>Bacteroidota</taxon>
        <taxon>Sphingobacteriia</taxon>
        <taxon>Sphingobacteriales</taxon>
        <taxon>Sphingobacteriaceae</taxon>
        <taxon>Mucilaginibacter</taxon>
    </lineage>
</organism>
<dbReference type="Gene3D" id="3.40.50.2000">
    <property type="entry name" value="Glycogen Phosphorylase B"/>
    <property type="match status" value="1"/>
</dbReference>
<comment type="caution">
    <text evidence="1">The sequence shown here is derived from an EMBL/GenBank/DDBJ whole genome shotgun (WGS) entry which is preliminary data.</text>
</comment>
<reference evidence="1 2" key="1">
    <citation type="submission" date="2022-07" db="EMBL/GenBank/DDBJ databases">
        <title>Mucilaginibacter sp. JC4.</title>
        <authorList>
            <person name="Le V."/>
            <person name="Ko S.-R."/>
            <person name="Ahn C.-Y."/>
            <person name="Oh H.-M."/>
        </authorList>
    </citation>
    <scope>NUCLEOTIDE SEQUENCE [LARGE SCALE GENOMIC DNA]</scope>
    <source>
        <strain evidence="1 2">JC4</strain>
    </source>
</reference>
<gene>
    <name evidence="1" type="ORF">NPE20_04960</name>
</gene>
<name>A0ABT1SYZ7_9SPHI</name>